<keyword evidence="1" id="KW-0378">Hydrolase</keyword>
<accession>A0AAP9MD15</accession>
<organism evidence="1 2">
    <name type="scientific">Clostridium innocuum</name>
    <dbReference type="NCBI Taxonomy" id="1522"/>
    <lineage>
        <taxon>Bacteria</taxon>
        <taxon>Bacillati</taxon>
        <taxon>Bacillota</taxon>
        <taxon>Clostridia</taxon>
        <taxon>Eubacteriales</taxon>
        <taxon>Clostridiaceae</taxon>
        <taxon>Clostridium</taxon>
    </lineage>
</organism>
<evidence type="ECO:0000313" key="2">
    <source>
        <dbReference type="Proteomes" id="UP000503330"/>
    </source>
</evidence>
<dbReference type="EMBL" id="CP048838">
    <property type="protein sequence ID" value="QJA01354.1"/>
    <property type="molecule type" value="Genomic_DNA"/>
</dbReference>
<dbReference type="AlphaFoldDB" id="A0AAP9MD15"/>
<dbReference type="InterPro" id="IPR003615">
    <property type="entry name" value="HNH_nuc"/>
</dbReference>
<keyword evidence="1" id="KW-0540">Nuclease</keyword>
<dbReference type="RefSeq" id="WP_002607149.1">
    <property type="nucleotide sequence ID" value="NZ_BAAACC010000012.1"/>
</dbReference>
<dbReference type="GeneID" id="61924355"/>
<name>A0AAP9MD15_CLOIN</name>
<gene>
    <name evidence="1" type="ORF">G4D54_02420</name>
</gene>
<sequence>MKYFIVNQNRTQKEEISGGYLWAPKDKKGRKQRHWDTMLKIEKGDIIFSNKGGYLSYYGIARGACYDFENPFPTEDWDSDGRKVDVDYYEINPAIKYSEHIQQLLYLQASKGAFNKGLHINEGYLFTLSKGQFDYLFNLVNNTPFKIDVVQKIANEDFLDFKETAEDEKQFQDIHLGKTKGYSKEQLAEIAEQRKHKKPFENTTIHKRVTTDPHFKATCLENHNYQCEISNDHETFSNTTGLHQYMECHHLIPMKAQKDFPNLWLDDMFNLICLCPLCHAQIHYGDRSSKEAVFWSIYHKRKRDFAKAGFNKQKMLEIFNEYYF</sequence>
<dbReference type="GO" id="GO:0004519">
    <property type="term" value="F:endonuclease activity"/>
    <property type="evidence" value="ECO:0007669"/>
    <property type="project" value="UniProtKB-KW"/>
</dbReference>
<evidence type="ECO:0000313" key="1">
    <source>
        <dbReference type="EMBL" id="QJA01354.1"/>
    </source>
</evidence>
<protein>
    <submittedName>
        <fullName evidence="1">HNH endonuclease</fullName>
    </submittedName>
</protein>
<proteinExistence type="predicted"/>
<reference evidence="1 2" key="1">
    <citation type="submission" date="2020-02" db="EMBL/GenBank/DDBJ databases">
        <authorList>
            <person name="Kociolek L.K."/>
            <person name="Ozer E.A."/>
        </authorList>
    </citation>
    <scope>NUCLEOTIDE SEQUENCE [LARGE SCALE GENOMIC DNA]</scope>
    <source>
        <strain evidence="1 2">ATCC 14501</strain>
    </source>
</reference>
<dbReference type="Proteomes" id="UP000503330">
    <property type="component" value="Chromosome"/>
</dbReference>
<dbReference type="CDD" id="cd00085">
    <property type="entry name" value="HNHc"/>
    <property type="match status" value="1"/>
</dbReference>
<keyword evidence="1" id="KW-0255">Endonuclease</keyword>